<keyword evidence="6 13" id="KW-0812">Transmembrane</keyword>
<name>A0AAD3DAL6_9STRA</name>
<dbReference type="InterPro" id="IPR014371">
    <property type="entry name" value="Oat_ACAT_DAG_ARE"/>
</dbReference>
<evidence type="ECO:0000256" key="12">
    <source>
        <dbReference type="SAM" id="MobiDB-lite"/>
    </source>
</evidence>
<evidence type="ECO:0000259" key="14">
    <source>
        <dbReference type="PROSITE" id="PS50003"/>
    </source>
</evidence>
<keyword evidence="9 13" id="KW-0472">Membrane</keyword>
<evidence type="ECO:0000256" key="6">
    <source>
        <dbReference type="ARBA" id="ARBA00022692"/>
    </source>
</evidence>
<comment type="subcellular location">
    <subcellularLocation>
        <location evidence="1">Endoplasmic reticulum membrane</location>
        <topology evidence="1">Multi-pass membrane protein</topology>
    </subcellularLocation>
</comment>
<evidence type="ECO:0000313" key="16">
    <source>
        <dbReference type="Proteomes" id="UP001054902"/>
    </source>
</evidence>
<dbReference type="GO" id="GO:0019432">
    <property type="term" value="P:triglyceride biosynthetic process"/>
    <property type="evidence" value="ECO:0007669"/>
    <property type="project" value="TreeGrafter"/>
</dbReference>
<comment type="pathway">
    <text evidence="2">Lipid metabolism.</text>
</comment>
<evidence type="ECO:0000256" key="4">
    <source>
        <dbReference type="ARBA" id="ARBA00013244"/>
    </source>
</evidence>
<dbReference type="PROSITE" id="PS50003">
    <property type="entry name" value="PH_DOMAIN"/>
    <property type="match status" value="1"/>
</dbReference>
<dbReference type="Gene3D" id="2.30.29.30">
    <property type="entry name" value="Pleckstrin-homology domain (PH domain)/Phosphotyrosine-binding domain (PTB)"/>
    <property type="match status" value="1"/>
</dbReference>
<feature type="transmembrane region" description="Helical" evidence="13">
    <location>
        <begin position="450"/>
        <end position="468"/>
    </location>
</feature>
<proteinExistence type="inferred from homology"/>
<dbReference type="SMART" id="SM00233">
    <property type="entry name" value="PH"/>
    <property type="match status" value="1"/>
</dbReference>
<dbReference type="PANTHER" id="PTHR10408:SF7">
    <property type="entry name" value="DIACYLGLYCEROL O-ACYLTRANSFERASE 1"/>
    <property type="match status" value="1"/>
</dbReference>
<dbReference type="InterPro" id="IPR001849">
    <property type="entry name" value="PH_domain"/>
</dbReference>
<evidence type="ECO:0000313" key="15">
    <source>
        <dbReference type="EMBL" id="GFH59099.1"/>
    </source>
</evidence>
<dbReference type="GO" id="GO:0005789">
    <property type="term" value="C:endoplasmic reticulum membrane"/>
    <property type="evidence" value="ECO:0007669"/>
    <property type="project" value="UniProtKB-SubCell"/>
</dbReference>
<feature type="coiled-coil region" evidence="11">
    <location>
        <begin position="4"/>
        <end position="31"/>
    </location>
</feature>
<evidence type="ECO:0000256" key="13">
    <source>
        <dbReference type="SAM" id="Phobius"/>
    </source>
</evidence>
<sequence>MESLEFLQKEKERLEKELVRVSSQINEKSSHSGVVSKSNIILNPGSKAGYLFKWQDRSLGFGGTKWDLRYFVLKRGKLSYYLNHNDQRARYSLTLKNCAVRDDGFKQNRKYRKNSMDDDIPLKTVGTYYHVFSLYQRPKGSTDVCAEYDDEDDIIPLLRFSTESLAEKNQWMELLSLSCAYCDSDYFKEDGEGEELNSHSAVKGTSGTLPMLIFAEPEPAKMPKSPSNATMKKISSHIKLNKSVDSAKSDPKRKTDYPPSKPMHRDAGVSYLSDEAPMQNYRGLLNLGLIILAISNFRILLATMKEYGFVLKNLFSFGSMTNIAALDIPFVSGMLLLNAFVIFAYGIELSLSSGLFNEGFGMTMHVLNTNASIFIPMLIVWKVVESPLNGVILMMSSVILWMKLISYVHSNRDYRQFPERGSHISTLFIQHLDESAKTLSYPMNITVKNIYYFWFAPTLTYQIVFPRLKRRNFPRMLTLLARLFICVVLMAFLIAQVVSPTLSKMLKELEEDGQSMFSIHIFAEYLLRLGMASTYIWLLVFYGYFHVFFNLLSEILRFGDRVFYRDWWNASNLSSYWRLWNLPVHYWLVRHLYFPCIRKGMSKNMGMFIVFFFSAIMHEVLISIPFHMLRTYSFFGMMSQIPLVMLTKYIDKIKPGSSLGNIIFWLSFCILGQPMAIILYTIDYWKVKSESVVVEPEVLNVWDKLLRLTRGDEL</sequence>
<feature type="transmembrane region" description="Helical" evidence="13">
    <location>
        <begin position="283"/>
        <end position="302"/>
    </location>
</feature>
<dbReference type="SUPFAM" id="SSF50729">
    <property type="entry name" value="PH domain-like"/>
    <property type="match status" value="1"/>
</dbReference>
<dbReference type="AlphaFoldDB" id="A0AAD3DAL6"/>
<keyword evidence="5" id="KW-0808">Transferase</keyword>
<evidence type="ECO:0000256" key="5">
    <source>
        <dbReference type="ARBA" id="ARBA00022679"/>
    </source>
</evidence>
<dbReference type="PANTHER" id="PTHR10408">
    <property type="entry name" value="STEROL O-ACYLTRANSFERASE"/>
    <property type="match status" value="1"/>
</dbReference>
<organism evidence="15 16">
    <name type="scientific">Chaetoceros tenuissimus</name>
    <dbReference type="NCBI Taxonomy" id="426638"/>
    <lineage>
        <taxon>Eukaryota</taxon>
        <taxon>Sar</taxon>
        <taxon>Stramenopiles</taxon>
        <taxon>Ochrophyta</taxon>
        <taxon>Bacillariophyta</taxon>
        <taxon>Coscinodiscophyceae</taxon>
        <taxon>Chaetocerotophycidae</taxon>
        <taxon>Chaetocerotales</taxon>
        <taxon>Chaetocerotaceae</taxon>
        <taxon>Chaetoceros</taxon>
    </lineage>
</organism>
<feature type="domain" description="PH" evidence="14">
    <location>
        <begin position="44"/>
        <end position="180"/>
    </location>
</feature>
<accession>A0AAD3DAL6</accession>
<dbReference type="InterPro" id="IPR004299">
    <property type="entry name" value="MBOAT_fam"/>
</dbReference>
<evidence type="ECO:0000256" key="8">
    <source>
        <dbReference type="ARBA" id="ARBA00022989"/>
    </source>
</evidence>
<dbReference type="Proteomes" id="UP001054902">
    <property type="component" value="Unassembled WGS sequence"/>
</dbReference>
<keyword evidence="8 13" id="KW-1133">Transmembrane helix</keyword>
<feature type="transmembrane region" description="Helical" evidence="13">
    <location>
        <begin position="388"/>
        <end position="408"/>
    </location>
</feature>
<keyword evidence="11" id="KW-0175">Coiled coil</keyword>
<feature type="compositionally biased region" description="Basic and acidic residues" evidence="12">
    <location>
        <begin position="245"/>
        <end position="256"/>
    </location>
</feature>
<evidence type="ECO:0000256" key="7">
    <source>
        <dbReference type="ARBA" id="ARBA00022824"/>
    </source>
</evidence>
<comment type="caution">
    <text evidence="15">The sequence shown here is derived from an EMBL/GenBank/DDBJ whole genome shotgun (WGS) entry which is preliminary data.</text>
</comment>
<evidence type="ECO:0000256" key="9">
    <source>
        <dbReference type="ARBA" id="ARBA00023136"/>
    </source>
</evidence>
<gene>
    <name evidence="15" type="ORF">CTEN210_15575</name>
</gene>
<keyword evidence="7" id="KW-0256">Endoplasmic reticulum</keyword>
<feature type="region of interest" description="Disordered" evidence="12">
    <location>
        <begin position="243"/>
        <end position="265"/>
    </location>
</feature>
<feature type="transmembrane region" description="Helical" evidence="13">
    <location>
        <begin position="607"/>
        <end position="626"/>
    </location>
</feature>
<comment type="similarity">
    <text evidence="3">Belongs to the membrane-bound acyltransferase family. Sterol o-acyltransferase subfamily.</text>
</comment>
<dbReference type="Pfam" id="PF00169">
    <property type="entry name" value="PH"/>
    <property type="match status" value="1"/>
</dbReference>
<feature type="transmembrane region" description="Helical" evidence="13">
    <location>
        <begin position="662"/>
        <end position="682"/>
    </location>
</feature>
<evidence type="ECO:0000256" key="11">
    <source>
        <dbReference type="SAM" id="Coils"/>
    </source>
</evidence>
<keyword evidence="16" id="KW-1185">Reference proteome</keyword>
<evidence type="ECO:0000256" key="3">
    <source>
        <dbReference type="ARBA" id="ARBA00009010"/>
    </source>
</evidence>
<reference evidence="15 16" key="1">
    <citation type="journal article" date="2021" name="Sci. Rep.">
        <title>The genome of the diatom Chaetoceros tenuissimus carries an ancient integrated fragment of an extant virus.</title>
        <authorList>
            <person name="Hongo Y."/>
            <person name="Kimura K."/>
            <person name="Takaki Y."/>
            <person name="Yoshida Y."/>
            <person name="Baba S."/>
            <person name="Kobayashi G."/>
            <person name="Nagasaki K."/>
            <person name="Hano T."/>
            <person name="Tomaru Y."/>
        </authorList>
    </citation>
    <scope>NUCLEOTIDE SEQUENCE [LARGE SCALE GENOMIC DNA]</scope>
    <source>
        <strain evidence="15 16">NIES-3715</strain>
    </source>
</reference>
<dbReference type="EMBL" id="BLLK01000062">
    <property type="protein sequence ID" value="GFH59099.1"/>
    <property type="molecule type" value="Genomic_DNA"/>
</dbReference>
<feature type="transmembrane region" description="Helical" evidence="13">
    <location>
        <begin position="534"/>
        <end position="552"/>
    </location>
</feature>
<feature type="transmembrane region" description="Helical" evidence="13">
    <location>
        <begin position="480"/>
        <end position="499"/>
    </location>
</feature>
<evidence type="ECO:0000256" key="2">
    <source>
        <dbReference type="ARBA" id="ARBA00005189"/>
    </source>
</evidence>
<evidence type="ECO:0000256" key="10">
    <source>
        <dbReference type="ARBA" id="ARBA00023315"/>
    </source>
</evidence>
<dbReference type="GO" id="GO:0004144">
    <property type="term" value="F:diacylglycerol O-acyltransferase activity"/>
    <property type="evidence" value="ECO:0007669"/>
    <property type="project" value="UniProtKB-EC"/>
</dbReference>
<keyword evidence="10 15" id="KW-0012">Acyltransferase</keyword>
<protein>
    <recommendedName>
        <fullName evidence="4">diacylglycerol O-acyltransferase</fullName>
        <ecNumber evidence="4">2.3.1.20</ecNumber>
    </recommendedName>
</protein>
<feature type="transmembrane region" description="Helical" evidence="13">
    <location>
        <begin position="323"/>
        <end position="347"/>
    </location>
</feature>
<evidence type="ECO:0000256" key="1">
    <source>
        <dbReference type="ARBA" id="ARBA00004477"/>
    </source>
</evidence>
<dbReference type="Pfam" id="PF03062">
    <property type="entry name" value="MBOAT"/>
    <property type="match status" value="1"/>
</dbReference>
<dbReference type="EC" id="2.3.1.20" evidence="4"/>
<dbReference type="InterPro" id="IPR011993">
    <property type="entry name" value="PH-like_dom_sf"/>
</dbReference>
<feature type="transmembrane region" description="Helical" evidence="13">
    <location>
        <begin position="359"/>
        <end position="381"/>
    </location>
</feature>